<feature type="transmembrane region" description="Helical" evidence="1">
    <location>
        <begin position="134"/>
        <end position="151"/>
    </location>
</feature>
<keyword evidence="1" id="KW-0472">Membrane</keyword>
<feature type="transmembrane region" description="Helical" evidence="1">
    <location>
        <begin position="403"/>
        <end position="424"/>
    </location>
</feature>
<feature type="transmembrane region" description="Helical" evidence="1">
    <location>
        <begin position="171"/>
        <end position="188"/>
    </location>
</feature>
<evidence type="ECO:0000313" key="2">
    <source>
        <dbReference type="EMBL" id="MFC5652893.1"/>
    </source>
</evidence>
<name>A0ABW0W5X9_9BACL</name>
<sequence>MDLGTRSIGKDFISKYFVILMGVISISLYYFFNNSNIVLYYGILLNIIIIIRVKNSRVLQIVFLFMLTYLLNLVPYFSYGIHISYYSLYQKEKIFESVLIIHVIFLILLYAFMKKDVNSNKEALINKVAMKDNGLVYASAIGVMSLILLLGKTGHNLSKTVSQTSQVTDGFAINEYFLIFTFIAYVFTGNLRSRKAIILILSALYIVKNTLAEGRIETLQLLILLFILFIDTKKINNALFWFGSIAGYLTMSLFEKLRISSNGLINLFKTGQDGSPYIESNQGDVFYNSAVYVGLIKDQIFNYHFRINSFIGFVERIFLPSKYATSQANVSIFSKAYAQSGGGGLISIYFYVWLSYLGIVLIALILAFLVNKLYKTNNQYAVIYFVMFICTVPRWFAYDPITLFKLSSYAIVIFFCFNQLDIVLNKNKKKLTPYVQNQRKIIINQELR</sequence>
<keyword evidence="1" id="KW-1133">Transmembrane helix</keyword>
<keyword evidence="1" id="KW-0812">Transmembrane</keyword>
<feature type="transmembrane region" description="Helical" evidence="1">
    <location>
        <begin position="38"/>
        <end position="54"/>
    </location>
</feature>
<dbReference type="RefSeq" id="WP_379191548.1">
    <property type="nucleotide sequence ID" value="NZ_JBHSOW010000106.1"/>
</dbReference>
<feature type="transmembrane region" description="Helical" evidence="1">
    <location>
        <begin position="348"/>
        <end position="369"/>
    </location>
</feature>
<comment type="caution">
    <text evidence="2">The sequence shown here is derived from an EMBL/GenBank/DDBJ whole genome shotgun (WGS) entry which is preliminary data.</text>
</comment>
<feature type="transmembrane region" description="Helical" evidence="1">
    <location>
        <begin position="381"/>
        <end position="397"/>
    </location>
</feature>
<feature type="transmembrane region" description="Helical" evidence="1">
    <location>
        <begin position="12"/>
        <end position="32"/>
    </location>
</feature>
<protein>
    <recommendedName>
        <fullName evidence="4">O-antigen polysaccharide polymerase Wzy</fullName>
    </recommendedName>
</protein>
<dbReference type="Proteomes" id="UP001596047">
    <property type="component" value="Unassembled WGS sequence"/>
</dbReference>
<proteinExistence type="predicted"/>
<dbReference type="EMBL" id="JBHSOW010000106">
    <property type="protein sequence ID" value="MFC5652893.1"/>
    <property type="molecule type" value="Genomic_DNA"/>
</dbReference>
<gene>
    <name evidence="2" type="ORF">ACFPYJ_28070</name>
</gene>
<organism evidence="2 3">
    <name type="scientific">Paenibacillus solisilvae</name>
    <dbReference type="NCBI Taxonomy" id="2486751"/>
    <lineage>
        <taxon>Bacteria</taxon>
        <taxon>Bacillati</taxon>
        <taxon>Bacillota</taxon>
        <taxon>Bacilli</taxon>
        <taxon>Bacillales</taxon>
        <taxon>Paenibacillaceae</taxon>
        <taxon>Paenibacillus</taxon>
    </lineage>
</organism>
<evidence type="ECO:0000256" key="1">
    <source>
        <dbReference type="SAM" id="Phobius"/>
    </source>
</evidence>
<feature type="transmembrane region" description="Helical" evidence="1">
    <location>
        <begin position="238"/>
        <end position="254"/>
    </location>
</feature>
<keyword evidence="3" id="KW-1185">Reference proteome</keyword>
<feature type="transmembrane region" description="Helical" evidence="1">
    <location>
        <begin position="61"/>
        <end position="82"/>
    </location>
</feature>
<evidence type="ECO:0008006" key="4">
    <source>
        <dbReference type="Google" id="ProtNLM"/>
    </source>
</evidence>
<feature type="transmembrane region" description="Helical" evidence="1">
    <location>
        <begin position="94"/>
        <end position="113"/>
    </location>
</feature>
<accession>A0ABW0W5X9</accession>
<evidence type="ECO:0000313" key="3">
    <source>
        <dbReference type="Proteomes" id="UP001596047"/>
    </source>
</evidence>
<reference evidence="3" key="1">
    <citation type="journal article" date="2019" name="Int. J. Syst. Evol. Microbiol.">
        <title>The Global Catalogue of Microorganisms (GCM) 10K type strain sequencing project: providing services to taxonomists for standard genome sequencing and annotation.</title>
        <authorList>
            <consortium name="The Broad Institute Genomics Platform"/>
            <consortium name="The Broad Institute Genome Sequencing Center for Infectious Disease"/>
            <person name="Wu L."/>
            <person name="Ma J."/>
        </authorList>
    </citation>
    <scope>NUCLEOTIDE SEQUENCE [LARGE SCALE GENOMIC DNA]</scope>
    <source>
        <strain evidence="3">CGMCC 1.3240</strain>
    </source>
</reference>